<accession>A0AAD2FDQ1</accession>
<evidence type="ECO:0000313" key="2">
    <source>
        <dbReference type="EMBL" id="CAJ1931025.1"/>
    </source>
</evidence>
<reference evidence="2" key="1">
    <citation type="submission" date="2023-08" db="EMBL/GenBank/DDBJ databases">
        <authorList>
            <person name="Audoor S."/>
            <person name="Bilcke G."/>
        </authorList>
    </citation>
    <scope>NUCLEOTIDE SEQUENCE</scope>
</reference>
<evidence type="ECO:0000256" key="1">
    <source>
        <dbReference type="SAM" id="MobiDB-lite"/>
    </source>
</evidence>
<protein>
    <submittedName>
        <fullName evidence="2">Uncharacterized protein</fullName>
    </submittedName>
</protein>
<name>A0AAD2FDQ1_9STRA</name>
<dbReference type="AlphaFoldDB" id="A0AAD2FDQ1"/>
<comment type="caution">
    <text evidence="2">The sequence shown here is derived from an EMBL/GenBank/DDBJ whole genome shotgun (WGS) entry which is preliminary data.</text>
</comment>
<evidence type="ECO:0000313" key="3">
    <source>
        <dbReference type="Proteomes" id="UP001295423"/>
    </source>
</evidence>
<keyword evidence="3" id="KW-1185">Reference proteome</keyword>
<organism evidence="2 3">
    <name type="scientific">Cylindrotheca closterium</name>
    <dbReference type="NCBI Taxonomy" id="2856"/>
    <lineage>
        <taxon>Eukaryota</taxon>
        <taxon>Sar</taxon>
        <taxon>Stramenopiles</taxon>
        <taxon>Ochrophyta</taxon>
        <taxon>Bacillariophyta</taxon>
        <taxon>Bacillariophyceae</taxon>
        <taxon>Bacillariophycidae</taxon>
        <taxon>Bacillariales</taxon>
        <taxon>Bacillariaceae</taxon>
        <taxon>Cylindrotheca</taxon>
    </lineage>
</organism>
<dbReference type="Proteomes" id="UP001295423">
    <property type="component" value="Unassembled WGS sequence"/>
</dbReference>
<gene>
    <name evidence="2" type="ORF">CYCCA115_LOCUS2204</name>
</gene>
<feature type="non-terminal residue" evidence="2">
    <location>
        <position position="408"/>
    </location>
</feature>
<dbReference type="EMBL" id="CAKOGP040000115">
    <property type="protein sequence ID" value="CAJ1931025.1"/>
    <property type="molecule type" value="Genomic_DNA"/>
</dbReference>
<sequence length="408" mass="46421">MSNRSHNVITLDRKAKRSKADPDAIMIESEVKASSSSTSNEDTDMANSEHGNEEEKESTAYEMLVKESLLQQWSEDYDGTLKKYLTIIGKAKESPDAQAVNFRQEVIGEAVVAAFQGNQEMISEANSAIEITSALTITSLNFLKHQQERLKIENERGLDYFLYAVCMKVLEEYYKRTKEQARSPTVLSESNDRMVPVNYLISKTELSHSYDVHKFVLQAERVAKWFDASNDSVNPSDYEDAPYFCVVQSSGMGKTKVIYEGCKQLKQKNNWSCYTVLPWTLKDSDALTKGDVFSHRLNLEAFMNEKTALDAATAVLEFLNSFYNNLVAEASNQHNNENTIFLCFDEAQVYLESQRFDNDKGAENVKHPAFLFRCIRLWLRQKKRHQEVIGCFSGTLATLASFRLEADP</sequence>
<proteinExistence type="predicted"/>
<feature type="region of interest" description="Disordered" evidence="1">
    <location>
        <begin position="1"/>
        <end position="57"/>
    </location>
</feature>